<dbReference type="Proteomes" id="UP001515480">
    <property type="component" value="Unassembled WGS sequence"/>
</dbReference>
<sequence length="260" mass="29414">MQYRAFNDLKSLHHANATSPQARRDVCCIAFHSAFIAVFSLARSAFCQAPKKGVSKDEKRQRLLAIFHDTRDVFVLNPKGGSKNIQKLAAAKGIISNAVPDVLKELIGDDLVNEGKVGISTFYWAFPGEVRAKKLAEIRKIQTSVDSQRGVHQDLQRRWEQAMREAATDETEAAELAEALASMTEMRDRLKQTKLEVERMRKAGAADLAARRKDIPVLREAANRWTDNLFVIKKHMVDKFNMDPKQVDKEFDLGEIDYVD</sequence>
<feature type="domain" description="Mnd1 HTH" evidence="5">
    <location>
        <begin position="63"/>
        <end position="127"/>
    </location>
</feature>
<evidence type="ECO:0000256" key="3">
    <source>
        <dbReference type="ARBA" id="ARBA00023242"/>
    </source>
</evidence>
<evidence type="ECO:0000256" key="1">
    <source>
        <dbReference type="ARBA" id="ARBA00004123"/>
    </source>
</evidence>
<dbReference type="InterPro" id="IPR040453">
    <property type="entry name" value="Mnd1_HTH"/>
</dbReference>
<evidence type="ECO:0000256" key="2">
    <source>
        <dbReference type="ARBA" id="ARBA00023054"/>
    </source>
</evidence>
<comment type="subcellular location">
    <subcellularLocation>
        <location evidence="1">Nucleus</location>
    </subcellularLocation>
</comment>
<dbReference type="Pfam" id="PF18517">
    <property type="entry name" value="LZ3wCH"/>
    <property type="match status" value="1"/>
</dbReference>
<comment type="caution">
    <text evidence="7">The sequence shown here is derived from an EMBL/GenBank/DDBJ whole genome shotgun (WGS) entry which is preliminary data.</text>
</comment>
<keyword evidence="2 4" id="KW-0175">Coiled coil</keyword>
<evidence type="ECO:0000256" key="4">
    <source>
        <dbReference type="SAM" id="Coils"/>
    </source>
</evidence>
<evidence type="ECO:0008006" key="9">
    <source>
        <dbReference type="Google" id="ProtNLM"/>
    </source>
</evidence>
<organism evidence="7 8">
    <name type="scientific">Prymnesium parvum</name>
    <name type="common">Toxic golden alga</name>
    <dbReference type="NCBI Taxonomy" id="97485"/>
    <lineage>
        <taxon>Eukaryota</taxon>
        <taxon>Haptista</taxon>
        <taxon>Haptophyta</taxon>
        <taxon>Prymnesiophyceae</taxon>
        <taxon>Prymnesiales</taxon>
        <taxon>Prymnesiaceae</taxon>
        <taxon>Prymnesium</taxon>
    </lineage>
</organism>
<accession>A0AB34JM24</accession>
<gene>
    <name evidence="7" type="ORF">AB1Y20_018067</name>
</gene>
<protein>
    <recommendedName>
        <fullName evidence="9">Meiotic nuclear division protein 1 homolog</fullName>
    </recommendedName>
</protein>
<evidence type="ECO:0000259" key="6">
    <source>
        <dbReference type="Pfam" id="PF18517"/>
    </source>
</evidence>
<dbReference type="Pfam" id="PF03962">
    <property type="entry name" value="Mnd1"/>
    <property type="match status" value="1"/>
</dbReference>
<evidence type="ECO:0000313" key="8">
    <source>
        <dbReference type="Proteomes" id="UP001515480"/>
    </source>
</evidence>
<proteinExistence type="predicted"/>
<dbReference type="InterPro" id="IPR040661">
    <property type="entry name" value="LZ3wCH"/>
</dbReference>
<name>A0AB34JM24_PRYPA</name>
<reference evidence="7 8" key="1">
    <citation type="journal article" date="2024" name="Science">
        <title>Giant polyketide synthase enzymes in the biosynthesis of giant marine polyether toxins.</title>
        <authorList>
            <person name="Fallon T.R."/>
            <person name="Shende V.V."/>
            <person name="Wierzbicki I.H."/>
            <person name="Pendleton A.L."/>
            <person name="Watervoot N.F."/>
            <person name="Auber R.P."/>
            <person name="Gonzalez D.J."/>
            <person name="Wisecaver J.H."/>
            <person name="Moore B.S."/>
        </authorList>
    </citation>
    <scope>NUCLEOTIDE SEQUENCE [LARGE SCALE GENOMIC DNA]</scope>
    <source>
        <strain evidence="7 8">12B1</strain>
    </source>
</reference>
<feature type="coiled-coil region" evidence="4">
    <location>
        <begin position="173"/>
        <end position="203"/>
    </location>
</feature>
<dbReference type="EMBL" id="JBGBPQ010000006">
    <property type="protein sequence ID" value="KAL1523110.1"/>
    <property type="molecule type" value="Genomic_DNA"/>
</dbReference>
<dbReference type="AlphaFoldDB" id="A0AB34JM24"/>
<evidence type="ECO:0000259" key="5">
    <source>
        <dbReference type="Pfam" id="PF03962"/>
    </source>
</evidence>
<dbReference type="GO" id="GO:0005634">
    <property type="term" value="C:nucleus"/>
    <property type="evidence" value="ECO:0007669"/>
    <property type="project" value="UniProtKB-SubCell"/>
</dbReference>
<evidence type="ECO:0000313" key="7">
    <source>
        <dbReference type="EMBL" id="KAL1523110.1"/>
    </source>
</evidence>
<feature type="domain" description="Leucine zipper with capping helix" evidence="6">
    <location>
        <begin position="208"/>
        <end position="253"/>
    </location>
</feature>
<keyword evidence="8" id="KW-1185">Reference proteome</keyword>
<keyword evidence="3" id="KW-0539">Nucleus</keyword>